<comment type="caution">
    <text evidence="9">The sequence shown here is derived from an EMBL/GenBank/DDBJ whole genome shotgun (WGS) entry which is preliminary data.</text>
</comment>
<dbReference type="Pfam" id="PF01061">
    <property type="entry name" value="ABC2_membrane"/>
    <property type="match status" value="1"/>
</dbReference>
<dbReference type="SUPFAM" id="SSF52540">
    <property type="entry name" value="P-loop containing nucleoside triphosphate hydrolases"/>
    <property type="match status" value="1"/>
</dbReference>
<evidence type="ECO:0000256" key="6">
    <source>
        <dbReference type="ARBA" id="ARBA00022989"/>
    </source>
</evidence>
<dbReference type="GO" id="GO:0005524">
    <property type="term" value="F:ATP binding"/>
    <property type="evidence" value="ECO:0007669"/>
    <property type="project" value="UniProtKB-KW"/>
</dbReference>
<reference evidence="9 10" key="1">
    <citation type="journal article" date="2017" name="Mol. Plant">
        <title>The Genome of Medicinal Plant Macleaya cordata Provides New Insights into Benzylisoquinoline Alkaloids Metabolism.</title>
        <authorList>
            <person name="Liu X."/>
            <person name="Liu Y."/>
            <person name="Huang P."/>
            <person name="Ma Y."/>
            <person name="Qing Z."/>
            <person name="Tang Q."/>
            <person name="Cao H."/>
            <person name="Cheng P."/>
            <person name="Zheng Y."/>
            <person name="Yuan Z."/>
            <person name="Zhou Y."/>
            <person name="Liu J."/>
            <person name="Tang Z."/>
            <person name="Zhuo Y."/>
            <person name="Zhang Y."/>
            <person name="Yu L."/>
            <person name="Huang J."/>
            <person name="Yang P."/>
            <person name="Peng Q."/>
            <person name="Zhang J."/>
            <person name="Jiang W."/>
            <person name="Zhang Z."/>
            <person name="Lin K."/>
            <person name="Ro D.K."/>
            <person name="Chen X."/>
            <person name="Xiong X."/>
            <person name="Shang Y."/>
            <person name="Huang S."/>
            <person name="Zeng J."/>
        </authorList>
    </citation>
    <scope>NUCLEOTIDE SEQUENCE [LARGE SCALE GENOMIC DNA]</scope>
    <source>
        <strain evidence="10">cv. BLH2017</strain>
        <tissue evidence="9">Root</tissue>
    </source>
</reference>
<dbReference type="Proteomes" id="UP000195402">
    <property type="component" value="Unassembled WGS sequence"/>
</dbReference>
<keyword evidence="6" id="KW-1133">Transmembrane helix</keyword>
<dbReference type="PROSITE" id="PS00211">
    <property type="entry name" value="ABC_TRANSPORTER_1"/>
    <property type="match status" value="1"/>
</dbReference>
<keyword evidence="10" id="KW-1185">Reference proteome</keyword>
<protein>
    <submittedName>
        <fullName evidence="9">ABC transporter-like</fullName>
    </submittedName>
</protein>
<dbReference type="FunFam" id="3.40.50.300:FF:000530">
    <property type="entry name" value="ABC transporter G family member 6"/>
    <property type="match status" value="1"/>
</dbReference>
<evidence type="ECO:0000256" key="3">
    <source>
        <dbReference type="ARBA" id="ARBA00022692"/>
    </source>
</evidence>
<dbReference type="InterPro" id="IPR050352">
    <property type="entry name" value="ABCG_transporters"/>
</dbReference>
<evidence type="ECO:0000313" key="9">
    <source>
        <dbReference type="EMBL" id="OVA09974.1"/>
    </source>
</evidence>
<dbReference type="GO" id="GO:0016020">
    <property type="term" value="C:membrane"/>
    <property type="evidence" value="ECO:0007669"/>
    <property type="project" value="UniProtKB-SubCell"/>
</dbReference>
<comment type="subcellular location">
    <subcellularLocation>
        <location evidence="1">Membrane</location>
        <topology evidence="1">Multi-pass membrane protein</topology>
    </subcellularLocation>
</comment>
<keyword evidence="7" id="KW-0472">Membrane</keyword>
<dbReference type="FunCoup" id="A0A200QHP5">
    <property type="interactions" value="41"/>
</dbReference>
<keyword evidence="4" id="KW-0547">Nucleotide-binding</keyword>
<dbReference type="SMR" id="A0A200QHP5"/>
<dbReference type="Pfam" id="PF00005">
    <property type="entry name" value="ABC_tran"/>
    <property type="match status" value="1"/>
</dbReference>
<proteinExistence type="predicted"/>
<dbReference type="InParanoid" id="A0A200QHP5"/>
<dbReference type="STRING" id="56857.A0A200QHP5"/>
<gene>
    <name evidence="9" type="ORF">BVC80_1751g140</name>
</gene>
<dbReference type="OMA" id="HRVIYLA"/>
<keyword evidence="2" id="KW-0813">Transport</keyword>
<sequence>MNMEPALKHVLEYEQNLLGGDGDQTPVAHQVLIQLEPAFIIRSSVPFVLSFNNLTYSVKTRRKLTFPTCFRRKNRLETGEKQSTPSNIKLLLNDISGEAREGEILAVLGASGSGKSTLIDALANRIEKGSLKGSVTLNGEALESRLLKVISAYVMQDDLLYPMLTVEETLMFSAEFRLPRSLSKSKKKARVQALIDQLGLQNAAKTVIGDEGHRGVSGGERRRVSIGIDIIHDPIILFLDEPTSGLDSTSAFMVVQILQRIAQSGSIVIMSVHQPSYRILGLLDRLIFLSHGQTVYSGSPTNLPVFFSKLGHSIPENENWSEFALDMIRDFEGSPCGTKSLVELNKSSQNMKYPRNSNSGKFDLSLEDAISASISRGKLASGDANSTFTVSTFVNPFWIEIFVLAKRSTMNSSRMPELFGVRFGAILFTSLMLATVYWQLDNTPKGVQERLGFLAFLTAATFFTNVDALPIFLQERYIFMRETSHNAYRRCSYVLSHTIVALPSLIILSATFAIITFWAVGLAGGVHGFLFFFITILAGFWVGSSFITLLSGVVPNVMLGNAIVMASFGYFLLFSGFFINRDRIPMYWIWFHYISLLKYPFESVLQNEFDNPSKCFIRGVQMFDNTPLRTVPNDMKVKFLNMMSDTSGLKLTPETCLTTGVDILRVQGVTNLSKWDCLWITLAWGLFFRILFYFCLLLGSKNKRR</sequence>
<evidence type="ECO:0000313" key="10">
    <source>
        <dbReference type="Proteomes" id="UP000195402"/>
    </source>
</evidence>
<evidence type="ECO:0000256" key="1">
    <source>
        <dbReference type="ARBA" id="ARBA00004141"/>
    </source>
</evidence>
<feature type="domain" description="ABC transporter" evidence="8">
    <location>
        <begin position="70"/>
        <end position="316"/>
    </location>
</feature>
<dbReference type="InterPro" id="IPR027417">
    <property type="entry name" value="P-loop_NTPase"/>
</dbReference>
<evidence type="ECO:0000256" key="4">
    <source>
        <dbReference type="ARBA" id="ARBA00022741"/>
    </source>
</evidence>
<dbReference type="PROSITE" id="PS50893">
    <property type="entry name" value="ABC_TRANSPORTER_2"/>
    <property type="match status" value="1"/>
</dbReference>
<dbReference type="GO" id="GO:0140359">
    <property type="term" value="F:ABC-type transporter activity"/>
    <property type="evidence" value="ECO:0007669"/>
    <property type="project" value="InterPro"/>
</dbReference>
<dbReference type="InterPro" id="IPR043926">
    <property type="entry name" value="ABCG_dom"/>
</dbReference>
<dbReference type="Pfam" id="PF19055">
    <property type="entry name" value="ABC2_membrane_7"/>
    <property type="match status" value="1"/>
</dbReference>
<dbReference type="OrthoDB" id="66620at2759"/>
<dbReference type="PANTHER" id="PTHR48041">
    <property type="entry name" value="ABC TRANSPORTER G FAMILY MEMBER 28"/>
    <property type="match status" value="1"/>
</dbReference>
<dbReference type="GO" id="GO:0016887">
    <property type="term" value="F:ATP hydrolysis activity"/>
    <property type="evidence" value="ECO:0007669"/>
    <property type="project" value="InterPro"/>
</dbReference>
<evidence type="ECO:0000259" key="8">
    <source>
        <dbReference type="PROSITE" id="PS50893"/>
    </source>
</evidence>
<evidence type="ECO:0000256" key="7">
    <source>
        <dbReference type="ARBA" id="ARBA00023136"/>
    </source>
</evidence>
<dbReference type="InterPro" id="IPR003593">
    <property type="entry name" value="AAA+_ATPase"/>
</dbReference>
<dbReference type="PANTHER" id="PTHR48041:SF11">
    <property type="entry name" value="ABC TRANSPORTER G FAMILY MEMBER 16"/>
    <property type="match status" value="1"/>
</dbReference>
<keyword evidence="5" id="KW-0067">ATP-binding</keyword>
<dbReference type="Gene3D" id="3.40.50.300">
    <property type="entry name" value="P-loop containing nucleotide triphosphate hydrolases"/>
    <property type="match status" value="1"/>
</dbReference>
<name>A0A200QHP5_MACCD</name>
<dbReference type="AlphaFoldDB" id="A0A200QHP5"/>
<keyword evidence="3" id="KW-0812">Transmembrane</keyword>
<accession>A0A200QHP5</accession>
<dbReference type="InterPro" id="IPR017871">
    <property type="entry name" value="ABC_transporter-like_CS"/>
</dbReference>
<dbReference type="InterPro" id="IPR013525">
    <property type="entry name" value="ABC2_TM"/>
</dbReference>
<dbReference type="EMBL" id="MVGT01002043">
    <property type="protein sequence ID" value="OVA09974.1"/>
    <property type="molecule type" value="Genomic_DNA"/>
</dbReference>
<dbReference type="InterPro" id="IPR003439">
    <property type="entry name" value="ABC_transporter-like_ATP-bd"/>
</dbReference>
<organism evidence="9 10">
    <name type="scientific">Macleaya cordata</name>
    <name type="common">Five-seeded plume-poppy</name>
    <name type="synonym">Bocconia cordata</name>
    <dbReference type="NCBI Taxonomy" id="56857"/>
    <lineage>
        <taxon>Eukaryota</taxon>
        <taxon>Viridiplantae</taxon>
        <taxon>Streptophyta</taxon>
        <taxon>Embryophyta</taxon>
        <taxon>Tracheophyta</taxon>
        <taxon>Spermatophyta</taxon>
        <taxon>Magnoliopsida</taxon>
        <taxon>Ranunculales</taxon>
        <taxon>Papaveraceae</taxon>
        <taxon>Papaveroideae</taxon>
        <taxon>Macleaya</taxon>
    </lineage>
</organism>
<evidence type="ECO:0000256" key="2">
    <source>
        <dbReference type="ARBA" id="ARBA00022448"/>
    </source>
</evidence>
<evidence type="ECO:0000256" key="5">
    <source>
        <dbReference type="ARBA" id="ARBA00022840"/>
    </source>
</evidence>
<dbReference type="SMART" id="SM00382">
    <property type="entry name" value="AAA"/>
    <property type="match status" value="1"/>
</dbReference>